<evidence type="ECO:0000313" key="8">
    <source>
        <dbReference type="Proteomes" id="UP000050956"/>
    </source>
</evidence>
<dbReference type="AlphaFoldDB" id="A0A0R0DKQ0"/>
<evidence type="ECO:0000313" key="7">
    <source>
        <dbReference type="EMBL" id="KRG78259.1"/>
    </source>
</evidence>
<dbReference type="InterPro" id="IPR001375">
    <property type="entry name" value="Peptidase_S9_cat"/>
</dbReference>
<dbReference type="SUPFAM" id="SSF50993">
    <property type="entry name" value="Peptidase/esterase 'gauge' domain"/>
    <property type="match status" value="1"/>
</dbReference>
<dbReference type="Gene3D" id="2.130.10.120">
    <property type="entry name" value="Prolyl oligopeptidase, N-terminal domain"/>
    <property type="match status" value="1"/>
</dbReference>
<gene>
    <name evidence="7" type="ORF">ABB30_04160</name>
</gene>
<feature type="signal peptide" evidence="4">
    <location>
        <begin position="1"/>
        <end position="21"/>
    </location>
</feature>
<dbReference type="RefSeq" id="WP_057637056.1">
    <property type="nucleotide sequence ID" value="NZ_LDJM01000011.1"/>
</dbReference>
<accession>A0A0R0DKQ0</accession>
<dbReference type="GO" id="GO:0005829">
    <property type="term" value="C:cytosol"/>
    <property type="evidence" value="ECO:0007669"/>
    <property type="project" value="TreeGrafter"/>
</dbReference>
<keyword evidence="3" id="KW-0720">Serine protease</keyword>
<evidence type="ECO:0000256" key="1">
    <source>
        <dbReference type="ARBA" id="ARBA00022670"/>
    </source>
</evidence>
<evidence type="ECO:0000256" key="4">
    <source>
        <dbReference type="SAM" id="SignalP"/>
    </source>
</evidence>
<dbReference type="InterPro" id="IPR023302">
    <property type="entry name" value="Pept_S9A_N"/>
</dbReference>
<feature type="domain" description="Peptidase S9A N-terminal" evidence="6">
    <location>
        <begin position="25"/>
        <end position="410"/>
    </location>
</feature>
<evidence type="ECO:0000256" key="2">
    <source>
        <dbReference type="ARBA" id="ARBA00022801"/>
    </source>
</evidence>
<dbReference type="InterPro" id="IPR029058">
    <property type="entry name" value="AB_hydrolase_fold"/>
</dbReference>
<feature type="domain" description="Peptidase S9 prolyl oligopeptidase catalytic" evidence="5">
    <location>
        <begin position="490"/>
        <end position="692"/>
    </location>
</feature>
<comment type="caution">
    <text evidence="7">The sequence shown here is derived from an EMBL/GenBank/DDBJ whole genome shotgun (WGS) entry which is preliminary data.</text>
</comment>
<evidence type="ECO:0000259" key="5">
    <source>
        <dbReference type="Pfam" id="PF00326"/>
    </source>
</evidence>
<name>A0A0R0DKQ0_9GAMM</name>
<dbReference type="EMBL" id="LDJM01000011">
    <property type="protein sequence ID" value="KRG78259.1"/>
    <property type="molecule type" value="Genomic_DNA"/>
</dbReference>
<dbReference type="PANTHER" id="PTHR42881:SF13">
    <property type="entry name" value="PROLYL ENDOPEPTIDASE"/>
    <property type="match status" value="1"/>
</dbReference>
<dbReference type="Pfam" id="PF02897">
    <property type="entry name" value="Peptidase_S9_N"/>
    <property type="match status" value="1"/>
</dbReference>
<dbReference type="GO" id="GO:0070012">
    <property type="term" value="F:oligopeptidase activity"/>
    <property type="evidence" value="ECO:0007669"/>
    <property type="project" value="TreeGrafter"/>
</dbReference>
<dbReference type="InterPro" id="IPR002470">
    <property type="entry name" value="Peptidase_S9A"/>
</dbReference>
<dbReference type="Proteomes" id="UP000050956">
    <property type="component" value="Unassembled WGS sequence"/>
</dbReference>
<dbReference type="STRING" id="336566.ABB30_04160"/>
<reference evidence="7 8" key="1">
    <citation type="submission" date="2015-05" db="EMBL/GenBank/DDBJ databases">
        <title>Genome sequencing and analysis of members of genus Stenotrophomonas.</title>
        <authorList>
            <person name="Patil P.P."/>
            <person name="Midha S."/>
            <person name="Patil P.B."/>
        </authorList>
    </citation>
    <scope>NUCLEOTIDE SEQUENCE [LARGE SCALE GENOMIC DNA]</scope>
    <source>
        <strain evidence="7 8">DSM 24757</strain>
    </source>
</reference>
<evidence type="ECO:0000256" key="3">
    <source>
        <dbReference type="ARBA" id="ARBA00022825"/>
    </source>
</evidence>
<dbReference type="SUPFAM" id="SSF53474">
    <property type="entry name" value="alpha/beta-Hydrolases"/>
    <property type="match status" value="1"/>
</dbReference>
<dbReference type="GO" id="GO:0004252">
    <property type="term" value="F:serine-type endopeptidase activity"/>
    <property type="evidence" value="ECO:0007669"/>
    <property type="project" value="InterPro"/>
</dbReference>
<dbReference type="PRINTS" id="PR00862">
    <property type="entry name" value="PROLIGOPTASE"/>
</dbReference>
<dbReference type="PATRIC" id="fig|336566.3.peg.170"/>
<evidence type="ECO:0000259" key="6">
    <source>
        <dbReference type="Pfam" id="PF02897"/>
    </source>
</evidence>
<sequence length="699" mass="77008">MSKIVSACLAAGMFASGAAMAADNADPHQWLEEVTGEQALDWVKARNAEAEARLANNPAFARTESAIREVLDSDARIPGVYKMGQYYYNFWKDQANPRGLWRRTTLAEYRKAQPAWETILDLDALNKAEGENWVWHGADCLRPGYERCLIALSRGGADADVTREFNLATKSWVEGGFFRPEAKGGLAWIDQDNVFVYTDFGDGSMTTSGYPRVVKQWQRGTAMDSARVVYEGQADDMYISAGHDDTPGFERSFVSRTLAFYNNEVYLVAADGSLRKIDAPNSAEKSAFRNWLTFELREAWTIAGTEYPAGSLLVAGFDDWMAGKREVEVLFTPSQTTSLAGYTWTNNHLVLNILDDVKNRLEVLTPADGWSRAPLVGAPSFGTISVGAVDREQSDALWMTSADYLTPSTLSLVQIGQQPEQLKSMPAFFDASNQVIEQHFATSADGTRVPYFIVHAKDMALDGKNPTLLYGYGGFEISLTPGYSPSMGRAWLEQGGVYVVANIRGGGEYGPRWHQAALKANRHRAYEDFAAVARDLIARNITAPAHLGVQGGSNGGLLTGNMLTQYPELFGAVVVQVPLLDMQRYHKLLAGASWMAEYGNPDTADWEFIKTFSPYHLFDAAKSYPPVLFTTSTRDDRVHPGHARKMAALMLAAGKDVTYYENIEGGHGGAANNAQAAHMQTLAYRFLWERLGGDKAQAE</sequence>
<dbReference type="Pfam" id="PF00326">
    <property type="entry name" value="Peptidase_S9"/>
    <property type="match status" value="1"/>
</dbReference>
<dbReference type="OrthoDB" id="9801421at2"/>
<keyword evidence="8" id="KW-1185">Reference proteome</keyword>
<keyword evidence="1" id="KW-0645">Protease</keyword>
<protein>
    <submittedName>
        <fullName evidence="7">Prolyl oligopeptidase</fullName>
    </submittedName>
</protein>
<proteinExistence type="predicted"/>
<feature type="chain" id="PRO_5006395906" evidence="4">
    <location>
        <begin position="22"/>
        <end position="699"/>
    </location>
</feature>
<keyword evidence="4" id="KW-0732">Signal</keyword>
<dbReference type="PANTHER" id="PTHR42881">
    <property type="entry name" value="PROLYL ENDOPEPTIDASE"/>
    <property type="match status" value="1"/>
</dbReference>
<keyword evidence="2" id="KW-0378">Hydrolase</keyword>
<organism evidence="7 8">
    <name type="scientific">Stenotrophomonas ginsengisoli</name>
    <dbReference type="NCBI Taxonomy" id="336566"/>
    <lineage>
        <taxon>Bacteria</taxon>
        <taxon>Pseudomonadati</taxon>
        <taxon>Pseudomonadota</taxon>
        <taxon>Gammaproteobacteria</taxon>
        <taxon>Lysobacterales</taxon>
        <taxon>Lysobacteraceae</taxon>
        <taxon>Stenotrophomonas</taxon>
    </lineage>
</organism>
<dbReference type="Gene3D" id="3.40.50.1820">
    <property type="entry name" value="alpha/beta hydrolase"/>
    <property type="match status" value="1"/>
</dbReference>
<dbReference type="GO" id="GO:0006508">
    <property type="term" value="P:proteolysis"/>
    <property type="evidence" value="ECO:0007669"/>
    <property type="project" value="UniProtKB-KW"/>
</dbReference>
<dbReference type="InterPro" id="IPR051167">
    <property type="entry name" value="Prolyl_oligopep/macrocyclase"/>
</dbReference>